<dbReference type="Pfam" id="PF25917">
    <property type="entry name" value="BSH_RND"/>
    <property type="match status" value="1"/>
</dbReference>
<dbReference type="Pfam" id="PF25876">
    <property type="entry name" value="HH_MFP_RND"/>
    <property type="match status" value="1"/>
</dbReference>
<dbReference type="Gene3D" id="2.40.50.100">
    <property type="match status" value="1"/>
</dbReference>
<comment type="similarity">
    <text evidence="2">Belongs to the membrane fusion protein (MFP) (TC 8.A.1) family.</text>
</comment>
<dbReference type="InterPro" id="IPR058624">
    <property type="entry name" value="MdtA-like_HH"/>
</dbReference>
<evidence type="ECO:0000313" key="7">
    <source>
        <dbReference type="EMBL" id="MFC7421843.1"/>
    </source>
</evidence>
<dbReference type="Pfam" id="PF25944">
    <property type="entry name" value="Beta-barrel_RND"/>
    <property type="match status" value="1"/>
</dbReference>
<dbReference type="InterPro" id="IPR006143">
    <property type="entry name" value="RND_pump_MFP"/>
</dbReference>
<feature type="domain" description="Multidrug resistance protein MdtA-like alpha-helical hairpin" evidence="3">
    <location>
        <begin position="104"/>
        <end position="174"/>
    </location>
</feature>
<accession>A0ABW2R2I2</accession>
<feature type="domain" description="Multidrug resistance protein MdtA-like beta-barrel" evidence="5">
    <location>
        <begin position="212"/>
        <end position="302"/>
    </location>
</feature>
<evidence type="ECO:0000259" key="4">
    <source>
        <dbReference type="Pfam" id="PF25917"/>
    </source>
</evidence>
<dbReference type="EMBL" id="JBHTBQ010000044">
    <property type="protein sequence ID" value="MFC7421843.1"/>
    <property type="molecule type" value="Genomic_DNA"/>
</dbReference>
<dbReference type="Gene3D" id="1.10.287.470">
    <property type="entry name" value="Helix hairpin bin"/>
    <property type="match status" value="1"/>
</dbReference>
<protein>
    <submittedName>
        <fullName evidence="7">Efflux RND transporter periplasmic adaptor subunit</fullName>
    </submittedName>
</protein>
<dbReference type="NCBIfam" id="TIGR01730">
    <property type="entry name" value="RND_mfp"/>
    <property type="match status" value="1"/>
</dbReference>
<dbReference type="SUPFAM" id="SSF111369">
    <property type="entry name" value="HlyD-like secretion proteins"/>
    <property type="match status" value="1"/>
</dbReference>
<proteinExistence type="inferred from homology"/>
<organism evidence="7 8">
    <name type="scientific">Iodobacter arcticus</name>
    <dbReference type="NCBI Taxonomy" id="590593"/>
    <lineage>
        <taxon>Bacteria</taxon>
        <taxon>Pseudomonadati</taxon>
        <taxon>Pseudomonadota</taxon>
        <taxon>Betaproteobacteria</taxon>
        <taxon>Neisseriales</taxon>
        <taxon>Chitinibacteraceae</taxon>
        <taxon>Iodobacter</taxon>
    </lineage>
</organism>
<sequence length="385" mass="40971">MNQGTRCLPEIFRLSALAALVLLSACGKQEGPAAPPPAPVSFIELKANDVPLSTEMVGETAGYRDVEVRSRVNGILLKRTYVEGAHVATGQVLFEIDPEPYKATLDQAKGQLSLEASKLEKARADRDRIIPLFKENAVSRKDYDDALSAYASALASSQTAQASVKQAQLNLGYTKVTAPIAGTTSKLVQSEGSLISATGDSGRLTTISQLDPLYVNFSYSEQDRQELEAATRNGQITLNDSKNFVARIKLADGSVYSQSGLINFSDNRVDPKTGTIRARAIFKNPNGDLLPGQFVRVTLELGKHKNAILVPERAVVQSQADHIVMTLGADNKVVPVPVKLGQVVGGKVIIESGLKAGQKVIIDGLMKAKPGAVVNPSPASSPAAQ</sequence>
<evidence type="ECO:0000259" key="3">
    <source>
        <dbReference type="Pfam" id="PF25876"/>
    </source>
</evidence>
<name>A0ABW2R2I2_9NEIS</name>
<dbReference type="Gene3D" id="2.40.30.170">
    <property type="match status" value="1"/>
</dbReference>
<dbReference type="Proteomes" id="UP001596473">
    <property type="component" value="Unassembled WGS sequence"/>
</dbReference>
<evidence type="ECO:0000259" key="6">
    <source>
        <dbReference type="Pfam" id="PF25967"/>
    </source>
</evidence>
<keyword evidence="8" id="KW-1185">Reference proteome</keyword>
<evidence type="ECO:0000313" key="8">
    <source>
        <dbReference type="Proteomes" id="UP001596473"/>
    </source>
</evidence>
<evidence type="ECO:0000256" key="1">
    <source>
        <dbReference type="ARBA" id="ARBA00004196"/>
    </source>
</evidence>
<feature type="domain" description="Multidrug resistance protein MdtA-like barrel-sandwich hybrid" evidence="4">
    <location>
        <begin position="64"/>
        <end position="201"/>
    </location>
</feature>
<feature type="domain" description="Multidrug resistance protein MdtA-like C-terminal permuted SH3" evidence="6">
    <location>
        <begin position="306"/>
        <end position="365"/>
    </location>
</feature>
<dbReference type="InterPro" id="IPR058625">
    <property type="entry name" value="MdtA-like_BSH"/>
</dbReference>
<reference evidence="8" key="1">
    <citation type="journal article" date="2019" name="Int. J. Syst. Evol. Microbiol.">
        <title>The Global Catalogue of Microorganisms (GCM) 10K type strain sequencing project: providing services to taxonomists for standard genome sequencing and annotation.</title>
        <authorList>
            <consortium name="The Broad Institute Genomics Platform"/>
            <consortium name="The Broad Institute Genome Sequencing Center for Infectious Disease"/>
            <person name="Wu L."/>
            <person name="Ma J."/>
        </authorList>
    </citation>
    <scope>NUCLEOTIDE SEQUENCE [LARGE SCALE GENOMIC DNA]</scope>
    <source>
        <strain evidence="8">CCUG 62945</strain>
    </source>
</reference>
<comment type="caution">
    <text evidence="7">The sequence shown here is derived from an EMBL/GenBank/DDBJ whole genome shotgun (WGS) entry which is preliminary data.</text>
</comment>
<dbReference type="Pfam" id="PF25967">
    <property type="entry name" value="RND-MFP_C"/>
    <property type="match status" value="1"/>
</dbReference>
<dbReference type="Gene3D" id="2.40.420.20">
    <property type="match status" value="1"/>
</dbReference>
<gene>
    <name evidence="7" type="ORF">ACFQNF_18440</name>
</gene>
<dbReference type="InterPro" id="IPR058626">
    <property type="entry name" value="MdtA-like_b-barrel"/>
</dbReference>
<dbReference type="PANTHER" id="PTHR30158">
    <property type="entry name" value="ACRA/E-RELATED COMPONENT OF DRUG EFFLUX TRANSPORTER"/>
    <property type="match status" value="1"/>
</dbReference>
<dbReference type="RefSeq" id="WP_380189461.1">
    <property type="nucleotide sequence ID" value="NZ_JBHTBQ010000044.1"/>
</dbReference>
<dbReference type="PROSITE" id="PS51257">
    <property type="entry name" value="PROKAR_LIPOPROTEIN"/>
    <property type="match status" value="1"/>
</dbReference>
<evidence type="ECO:0000256" key="2">
    <source>
        <dbReference type="ARBA" id="ARBA00009477"/>
    </source>
</evidence>
<dbReference type="InterPro" id="IPR058627">
    <property type="entry name" value="MdtA-like_C"/>
</dbReference>
<evidence type="ECO:0000259" key="5">
    <source>
        <dbReference type="Pfam" id="PF25944"/>
    </source>
</evidence>
<comment type="subcellular location">
    <subcellularLocation>
        <location evidence="1">Cell envelope</location>
    </subcellularLocation>
</comment>